<organism evidence="5 6">
    <name type="scientific">Aureococcus anophagefferens</name>
    <name type="common">Harmful bloom alga</name>
    <dbReference type="NCBI Taxonomy" id="44056"/>
    <lineage>
        <taxon>Eukaryota</taxon>
        <taxon>Sar</taxon>
        <taxon>Stramenopiles</taxon>
        <taxon>Ochrophyta</taxon>
        <taxon>Pelagophyceae</taxon>
        <taxon>Pelagomonadales</taxon>
        <taxon>Pelagomonadaceae</taxon>
        <taxon>Aureococcus</taxon>
    </lineage>
</organism>
<dbReference type="Gene3D" id="3.40.50.300">
    <property type="entry name" value="P-loop containing nucleotide triphosphate hydrolases"/>
    <property type="match status" value="1"/>
</dbReference>
<dbReference type="EMBL" id="JBBJCI010000425">
    <property type="protein sequence ID" value="KAK7230738.1"/>
    <property type="molecule type" value="Genomic_DNA"/>
</dbReference>
<feature type="compositionally biased region" description="Basic and acidic residues" evidence="2">
    <location>
        <begin position="1011"/>
        <end position="1020"/>
    </location>
</feature>
<dbReference type="InterPro" id="IPR027417">
    <property type="entry name" value="P-loop_NTPase"/>
</dbReference>
<dbReference type="PROSITE" id="PS51192">
    <property type="entry name" value="HELICASE_ATP_BIND_1"/>
    <property type="match status" value="1"/>
</dbReference>
<evidence type="ECO:0000259" key="4">
    <source>
        <dbReference type="PROSITE" id="PS51194"/>
    </source>
</evidence>
<dbReference type="Gene3D" id="3.40.50.10810">
    <property type="entry name" value="Tandem AAA-ATPase domain"/>
    <property type="match status" value="1"/>
</dbReference>
<reference evidence="5 6" key="1">
    <citation type="submission" date="2024-03" db="EMBL/GenBank/DDBJ databases">
        <title>Aureococcus anophagefferens CCMP1851 and Kratosvirus quantuckense: Draft genome of a second virus-susceptible host strain in the model system.</title>
        <authorList>
            <person name="Chase E."/>
            <person name="Truchon A.R."/>
            <person name="Schepens W."/>
            <person name="Wilhelm S.W."/>
        </authorList>
    </citation>
    <scope>NUCLEOTIDE SEQUENCE [LARGE SCALE GENOMIC DNA]</scope>
    <source>
        <strain evidence="5 6">CCMP1851</strain>
    </source>
</reference>
<dbReference type="Pfam" id="PF00176">
    <property type="entry name" value="SNF2-rel_dom"/>
    <property type="match status" value="1"/>
</dbReference>
<keyword evidence="1" id="KW-0378">Hydrolase</keyword>
<sequence length="1337" mass="144061">MEHPAGVVVGAKAPAARATKADDEVLETVTSRRPKRAVKSTGVWVGKHFVRSRIVCDLEAAAVRLGPGARRRADLGGRVGVGAREAARGRAARGGEEAPRRRGAVGRPRSRSARRRVDERATEAARPARARFFKEHAAVLAPFGAKLDWCDAAAAKGPRNVVPPFEATPAYVRADMRPYQLEGLRYLAQTYEDGVSAILADEMGLGKTLQTLSFLSYLKHEKSAERAGPSLVVCPLSVLSSWLVEASKFTPDLRIIKLHSADVAERERLKKRLRDVDAYDVVVTTFEMAKSPAMASSLGSGMWWRYVVLDEGHIIKNELSDISRAVRKLHCERALLLTGTPLQNDLHELWALLNFLFPDVFPDARVFDAAFDRGGGAGDPAVLRKAHAMMGKLMLRRVKGQVETNLPPKLETKILCPLAESQRWWYKRLLLRQSSLLAELERSATGDSAPPATGSWKKLQSLLMQLRKCCNHPYLFEGADPDPGVTDDGLVKASGKLDVLDRLLTKLKAKGHRCVLFSQFTSTLDILDDVLRYRGYEFSRLDGGTNRVQRSVDIAAFNQRNSKVFLFLMSTRAGGLGVNLQTADTCILYDSDWNPQADVQAMARVHRIGQTRPVHVYRLVTAGTVEERIVQRAEKKLYLDSMVNRDQERGGGAARQDGPSQSELLGALTFGAGAIVNGTAGKELTDGDLEAILDRSRTSDSTLGCVEGGQAHRADAFESTAEAVSLRTFEGEEFGTDKALKDASLADLSSAFIVEEKRSRTLRMKQEHVVGVGLVNVLTKEYGDGNEPDAAEAAPVDAKAARWEAAAAKAAMEAIGGRQIAGRDYDHEEHCLLCWDGGDLICCDQCPGAYHAECLEKLNAQLPTKKFGCWGCPHHSCRECGRKAGAAGGLLFRCQVCPEAYCEDHLPPTATIVGKCDRFAALGQNHPKQACFVLCSDDCLGFAKGRGLVADDVGYGEANAVAAAAGMDTTADAAPPPSRKRPSEGSSSSDSGSGATKKKKKKTPPKRREPKLRVDDRSDWDRIPEDARARLGDALGRKRFAVGEASPHFLARAGGRKVGVGTAVDAVHAALFADDESKGTLSRTTADLAAEIATWRGAESEDAAAALFLRLTRLFETWKSYEVDALVHALQFLKLKRSTSDHGLAQRKPLAEELGRIKSRALHELLAHFLVNPRQGSLWCVALEDGGGFQGSGVTTYDLAPPPLLRAHYGVHARGLPCEVGLGQTYVDAAGKGGKRLSITHDRYGRDRPADLTVLPRLGRAAAPPPAAPAAWSWAGAAAGPATPSAGFSELGDSPAELGDSPAAPPSASSSASGYSSGPRTSSSSPPPPSLKKVQGN</sequence>
<evidence type="ECO:0000256" key="1">
    <source>
        <dbReference type="ARBA" id="ARBA00022801"/>
    </source>
</evidence>
<keyword evidence="5" id="KW-0067">ATP-binding</keyword>
<dbReference type="PROSITE" id="PS51194">
    <property type="entry name" value="HELICASE_CTER"/>
    <property type="match status" value="1"/>
</dbReference>
<evidence type="ECO:0000313" key="6">
    <source>
        <dbReference type="Proteomes" id="UP001363151"/>
    </source>
</evidence>
<evidence type="ECO:0000313" key="5">
    <source>
        <dbReference type="EMBL" id="KAK7230738.1"/>
    </source>
</evidence>
<evidence type="ECO:0000259" key="3">
    <source>
        <dbReference type="PROSITE" id="PS51192"/>
    </source>
</evidence>
<dbReference type="Proteomes" id="UP001363151">
    <property type="component" value="Unassembled WGS sequence"/>
</dbReference>
<dbReference type="Pfam" id="PF00271">
    <property type="entry name" value="Helicase_C"/>
    <property type="match status" value="1"/>
</dbReference>
<dbReference type="SUPFAM" id="SSF52540">
    <property type="entry name" value="P-loop containing nucleoside triphosphate hydrolases"/>
    <property type="match status" value="2"/>
</dbReference>
<feature type="region of interest" description="Disordered" evidence="2">
    <location>
        <begin position="1279"/>
        <end position="1337"/>
    </location>
</feature>
<feature type="compositionally biased region" description="Basic and acidic residues" evidence="2">
    <location>
        <begin position="85"/>
        <end position="100"/>
    </location>
</feature>
<feature type="compositionally biased region" description="Low complexity" evidence="2">
    <location>
        <begin position="1306"/>
        <end position="1324"/>
    </location>
</feature>
<dbReference type="InterPro" id="IPR013083">
    <property type="entry name" value="Znf_RING/FYVE/PHD"/>
</dbReference>
<feature type="compositionally biased region" description="Basic residues" evidence="2">
    <location>
        <begin position="996"/>
        <end position="1010"/>
    </location>
</feature>
<dbReference type="SUPFAM" id="SSF57903">
    <property type="entry name" value="FYVE/PHD zinc finger"/>
    <property type="match status" value="1"/>
</dbReference>
<dbReference type="InterPro" id="IPR011011">
    <property type="entry name" value="Znf_FYVE_PHD"/>
</dbReference>
<name>A0ABR1FH73_AURAN</name>
<dbReference type="InterPro" id="IPR049730">
    <property type="entry name" value="SNF2/RAD54-like_C"/>
</dbReference>
<keyword evidence="5" id="KW-0547">Nucleotide-binding</keyword>
<protein>
    <submittedName>
        <fullName evidence="5">Helicase</fullName>
    </submittedName>
</protein>
<feature type="domain" description="Helicase C-terminal" evidence="4">
    <location>
        <begin position="499"/>
        <end position="650"/>
    </location>
</feature>
<feature type="compositionally biased region" description="Basic residues" evidence="2">
    <location>
        <begin position="101"/>
        <end position="114"/>
    </location>
</feature>
<dbReference type="InterPro" id="IPR038718">
    <property type="entry name" value="SNF2-like_sf"/>
</dbReference>
<dbReference type="InterPro" id="IPR000330">
    <property type="entry name" value="SNF2_N"/>
</dbReference>
<dbReference type="SMART" id="SM00487">
    <property type="entry name" value="DEXDc"/>
    <property type="match status" value="1"/>
</dbReference>
<comment type="caution">
    <text evidence="5">The sequence shown here is derived from an EMBL/GenBank/DDBJ whole genome shotgun (WGS) entry which is preliminary data.</text>
</comment>
<dbReference type="Gene3D" id="3.30.40.10">
    <property type="entry name" value="Zinc/RING finger domain, C3HC4 (zinc finger)"/>
    <property type="match status" value="1"/>
</dbReference>
<evidence type="ECO:0000256" key="2">
    <source>
        <dbReference type="SAM" id="MobiDB-lite"/>
    </source>
</evidence>
<keyword evidence="6" id="KW-1185">Reference proteome</keyword>
<dbReference type="CDD" id="cd17919">
    <property type="entry name" value="DEXHc_Snf"/>
    <property type="match status" value="1"/>
</dbReference>
<proteinExistence type="predicted"/>
<dbReference type="InterPro" id="IPR001650">
    <property type="entry name" value="Helicase_C-like"/>
</dbReference>
<feature type="region of interest" description="Disordered" evidence="2">
    <location>
        <begin position="84"/>
        <end position="122"/>
    </location>
</feature>
<dbReference type="GO" id="GO:0004386">
    <property type="term" value="F:helicase activity"/>
    <property type="evidence" value="ECO:0007669"/>
    <property type="project" value="UniProtKB-KW"/>
</dbReference>
<feature type="region of interest" description="Disordered" evidence="2">
    <location>
        <begin position="968"/>
        <end position="1020"/>
    </location>
</feature>
<dbReference type="SMART" id="SM00490">
    <property type="entry name" value="HELICc"/>
    <property type="match status" value="1"/>
</dbReference>
<dbReference type="CDD" id="cd18793">
    <property type="entry name" value="SF2_C_SNF"/>
    <property type="match status" value="1"/>
</dbReference>
<feature type="domain" description="Helicase ATP-binding" evidence="3">
    <location>
        <begin position="188"/>
        <end position="359"/>
    </location>
</feature>
<accession>A0ABR1FH73</accession>
<gene>
    <name evidence="5" type="ORF">SO694_00172028</name>
</gene>
<keyword evidence="5" id="KW-0347">Helicase</keyword>
<feature type="compositionally biased region" description="Low complexity" evidence="2">
    <location>
        <begin position="984"/>
        <end position="995"/>
    </location>
</feature>
<dbReference type="PANTHER" id="PTHR10799">
    <property type="entry name" value="SNF2/RAD54 HELICASE FAMILY"/>
    <property type="match status" value="1"/>
</dbReference>
<dbReference type="InterPro" id="IPR014001">
    <property type="entry name" value="Helicase_ATP-bd"/>
</dbReference>